<accession>A0AAE0DF05</accession>
<dbReference type="EMBL" id="JASNWA010000011">
    <property type="protein sequence ID" value="KAK3167186.1"/>
    <property type="molecule type" value="Genomic_DNA"/>
</dbReference>
<evidence type="ECO:0000313" key="1">
    <source>
        <dbReference type="EMBL" id="KAK3167186.1"/>
    </source>
</evidence>
<protein>
    <submittedName>
        <fullName evidence="1">Uncharacterized protein</fullName>
    </submittedName>
</protein>
<evidence type="ECO:0000313" key="2">
    <source>
        <dbReference type="Proteomes" id="UP001276659"/>
    </source>
</evidence>
<dbReference type="Proteomes" id="UP001276659">
    <property type="component" value="Unassembled WGS sequence"/>
</dbReference>
<dbReference type="AlphaFoldDB" id="A0AAE0DF05"/>
<reference evidence="1" key="1">
    <citation type="submission" date="2022-11" db="EMBL/GenBank/DDBJ databases">
        <title>Chromosomal genome sequence assembly and mating type (MAT) locus characterization of the leprose asexual lichenized fungus Lepraria neglecta (Nyl.) Erichsen.</title>
        <authorList>
            <person name="Allen J.L."/>
            <person name="Pfeffer B."/>
        </authorList>
    </citation>
    <scope>NUCLEOTIDE SEQUENCE</scope>
    <source>
        <strain evidence="1">Allen 5258</strain>
    </source>
</reference>
<organism evidence="1 2">
    <name type="scientific">Lepraria neglecta</name>
    <dbReference type="NCBI Taxonomy" id="209136"/>
    <lineage>
        <taxon>Eukaryota</taxon>
        <taxon>Fungi</taxon>
        <taxon>Dikarya</taxon>
        <taxon>Ascomycota</taxon>
        <taxon>Pezizomycotina</taxon>
        <taxon>Lecanoromycetes</taxon>
        <taxon>OSLEUM clade</taxon>
        <taxon>Lecanoromycetidae</taxon>
        <taxon>Lecanorales</taxon>
        <taxon>Lecanorineae</taxon>
        <taxon>Stereocaulaceae</taxon>
        <taxon>Lepraria</taxon>
    </lineage>
</organism>
<keyword evidence="2" id="KW-1185">Reference proteome</keyword>
<gene>
    <name evidence="1" type="ORF">OEA41_010312</name>
</gene>
<comment type="caution">
    <text evidence="1">The sequence shown here is derived from an EMBL/GenBank/DDBJ whole genome shotgun (WGS) entry which is preliminary data.</text>
</comment>
<name>A0AAE0DF05_9LECA</name>
<proteinExistence type="predicted"/>
<sequence>MNRQSPATNNPRMKPLLDRLHQKCTFQRANETGEDLAYHICREAFLASATSPEIPVKLPYNHLCGLSYILRWLAPLSSEPRDTCPLHREPILGEAASEVRGVQYEPEWLDFLNEWSPVNAHELDVGDSNTAWMLRADELWFNLCEDIVKCLEATEDPEDWLCYLQPLFRHVVNFVTVQRFVEEYRKATEISTMPRLLGDFRANVPQALDFLLKYLNYAQEINDVWGAYPYFFAPTSATFQRVASYHQRLAESNARLSYHLRAPLQSGIVEDTRV</sequence>